<feature type="transmembrane region" description="Helical" evidence="7">
    <location>
        <begin position="166"/>
        <end position="186"/>
    </location>
</feature>
<dbReference type="PROSITE" id="PS50850">
    <property type="entry name" value="MFS"/>
    <property type="match status" value="1"/>
</dbReference>
<feature type="transmembrane region" description="Helical" evidence="7">
    <location>
        <begin position="12"/>
        <end position="38"/>
    </location>
</feature>
<dbReference type="InterPro" id="IPR011701">
    <property type="entry name" value="MFS"/>
</dbReference>
<evidence type="ECO:0000259" key="8">
    <source>
        <dbReference type="PROSITE" id="PS50850"/>
    </source>
</evidence>
<accession>A0A1H7YLR9</accession>
<feature type="transmembrane region" description="Helical" evidence="7">
    <location>
        <begin position="109"/>
        <end position="125"/>
    </location>
</feature>
<sequence>MESQVVSMSRGRIVTVLAFIILLSEIATFEILMVLPALPHMAPAFQTLNIAWVVSIVTLAGGTMMPLVGKASDKWGKKRVILSLAVFFIAGSVLCAVATSFAMLMAGRILQGSLMGIVTISYGLIRDIIPRDVVPIALGAAVTGIGMSAIASPFIAGWLIDHTGYQGIFWFMAAYVAVLIPFYALIVPESPVRVDRPLDYLGVVLLGPGIGIMLVGITRGARAGWTDALTLAALIGGAAMLVGFVVWQRFAPSPLIDLNVLFGRRFGPTVLAVACIAYMMSAHSLLIPTMLQTPSGLPGISYGSGLSAMQFAIWTCPLGIASMFAGPLGGIISKRIGARYVLVTAALLFLVVMFMGSRLFTIQWQVAVMSSIMGFAVGFLHSSNANLIQDALPASQGGIGNAISGMGSLLAGGIATTLTGVVMSRHVLAVNPQTHAVLYADTAITRGYLYAAIVGVVGLAVALIMRHGRTPAQGGLRQDTAPDAIGGVEPVSLAPTTP</sequence>
<feature type="transmembrane region" description="Helical" evidence="7">
    <location>
        <begin position="362"/>
        <end position="381"/>
    </location>
</feature>
<dbReference type="InterPro" id="IPR036259">
    <property type="entry name" value="MFS_trans_sf"/>
</dbReference>
<dbReference type="PANTHER" id="PTHR42718">
    <property type="entry name" value="MAJOR FACILITATOR SUPERFAMILY MULTIDRUG TRANSPORTER MFSC"/>
    <property type="match status" value="1"/>
</dbReference>
<keyword evidence="2" id="KW-0813">Transport</keyword>
<dbReference type="SUPFAM" id="SSF103473">
    <property type="entry name" value="MFS general substrate transporter"/>
    <property type="match status" value="1"/>
</dbReference>
<gene>
    <name evidence="9" type="ORF">SAMN05444583_1413</name>
</gene>
<feature type="transmembrane region" description="Helical" evidence="7">
    <location>
        <begin position="137"/>
        <end position="160"/>
    </location>
</feature>
<dbReference type="InterPro" id="IPR020846">
    <property type="entry name" value="MFS_dom"/>
</dbReference>
<feature type="transmembrane region" description="Helical" evidence="7">
    <location>
        <begin position="447"/>
        <end position="465"/>
    </location>
</feature>
<dbReference type="GO" id="GO:0005886">
    <property type="term" value="C:plasma membrane"/>
    <property type="evidence" value="ECO:0007669"/>
    <property type="project" value="UniProtKB-SubCell"/>
</dbReference>
<evidence type="ECO:0000256" key="5">
    <source>
        <dbReference type="ARBA" id="ARBA00023136"/>
    </source>
</evidence>
<proteinExistence type="predicted"/>
<evidence type="ECO:0000256" key="4">
    <source>
        <dbReference type="ARBA" id="ARBA00022989"/>
    </source>
</evidence>
<dbReference type="RefSeq" id="WP_072754355.1">
    <property type="nucleotide sequence ID" value="NZ_FOAW01000041.1"/>
</dbReference>
<keyword evidence="4 7" id="KW-1133">Transmembrane helix</keyword>
<comment type="subcellular location">
    <subcellularLocation>
        <location evidence="1">Cell membrane</location>
        <topology evidence="1">Multi-pass membrane protein</topology>
    </subcellularLocation>
</comment>
<dbReference type="EMBL" id="FOAW01000041">
    <property type="protein sequence ID" value="SEM46258.1"/>
    <property type="molecule type" value="Genomic_DNA"/>
</dbReference>
<feature type="transmembrane region" description="Helical" evidence="7">
    <location>
        <begin position="268"/>
        <end position="291"/>
    </location>
</feature>
<feature type="transmembrane region" description="Helical" evidence="7">
    <location>
        <begin position="50"/>
        <end position="68"/>
    </location>
</feature>
<feature type="transmembrane region" description="Helical" evidence="7">
    <location>
        <begin position="198"/>
        <end position="217"/>
    </location>
</feature>
<keyword evidence="5 7" id="KW-0472">Membrane</keyword>
<feature type="transmembrane region" description="Helical" evidence="7">
    <location>
        <begin position="338"/>
        <end position="356"/>
    </location>
</feature>
<evidence type="ECO:0000256" key="7">
    <source>
        <dbReference type="SAM" id="Phobius"/>
    </source>
</evidence>
<evidence type="ECO:0000256" key="6">
    <source>
        <dbReference type="SAM" id="MobiDB-lite"/>
    </source>
</evidence>
<reference evidence="10" key="1">
    <citation type="submission" date="2016-10" db="EMBL/GenBank/DDBJ databases">
        <authorList>
            <person name="Varghese N."/>
            <person name="Submissions S."/>
        </authorList>
    </citation>
    <scope>NUCLEOTIDE SEQUENCE [LARGE SCALE GENOMIC DNA]</scope>
    <source>
        <strain evidence="10">DSM 44675</strain>
    </source>
</reference>
<feature type="domain" description="Major facilitator superfamily (MFS) profile" evidence="8">
    <location>
        <begin position="13"/>
        <end position="470"/>
    </location>
</feature>
<evidence type="ECO:0000256" key="1">
    <source>
        <dbReference type="ARBA" id="ARBA00004651"/>
    </source>
</evidence>
<dbReference type="OrthoDB" id="3656065at2"/>
<evidence type="ECO:0000313" key="9">
    <source>
        <dbReference type="EMBL" id="SEM46258.1"/>
    </source>
</evidence>
<feature type="transmembrane region" description="Helical" evidence="7">
    <location>
        <begin position="80"/>
        <end position="103"/>
    </location>
</feature>
<feature type="transmembrane region" description="Helical" evidence="7">
    <location>
        <begin position="311"/>
        <end position="331"/>
    </location>
</feature>
<dbReference type="GO" id="GO:0022857">
    <property type="term" value="F:transmembrane transporter activity"/>
    <property type="evidence" value="ECO:0007669"/>
    <property type="project" value="InterPro"/>
</dbReference>
<organism evidence="9 10">
    <name type="scientific">Rhodococcus maanshanensis</name>
    <dbReference type="NCBI Taxonomy" id="183556"/>
    <lineage>
        <taxon>Bacteria</taxon>
        <taxon>Bacillati</taxon>
        <taxon>Actinomycetota</taxon>
        <taxon>Actinomycetes</taxon>
        <taxon>Mycobacteriales</taxon>
        <taxon>Nocardiaceae</taxon>
        <taxon>Rhodococcus</taxon>
    </lineage>
</organism>
<dbReference type="PANTHER" id="PTHR42718:SF9">
    <property type="entry name" value="MAJOR FACILITATOR SUPERFAMILY MULTIDRUG TRANSPORTER MFSC"/>
    <property type="match status" value="1"/>
</dbReference>
<keyword evidence="3 7" id="KW-0812">Transmembrane</keyword>
<evidence type="ECO:0000256" key="2">
    <source>
        <dbReference type="ARBA" id="ARBA00022448"/>
    </source>
</evidence>
<protein>
    <submittedName>
        <fullName evidence="9">Predicted arabinose efflux permease, MFS family</fullName>
    </submittedName>
</protein>
<evidence type="ECO:0000313" key="10">
    <source>
        <dbReference type="Proteomes" id="UP000198677"/>
    </source>
</evidence>
<feature type="region of interest" description="Disordered" evidence="6">
    <location>
        <begin position="472"/>
        <end position="498"/>
    </location>
</feature>
<keyword evidence="10" id="KW-1185">Reference proteome</keyword>
<feature type="transmembrane region" description="Helical" evidence="7">
    <location>
        <begin position="229"/>
        <end position="247"/>
    </location>
</feature>
<evidence type="ECO:0000256" key="3">
    <source>
        <dbReference type="ARBA" id="ARBA00022692"/>
    </source>
</evidence>
<dbReference type="Pfam" id="PF07690">
    <property type="entry name" value="MFS_1"/>
    <property type="match status" value="1"/>
</dbReference>
<name>A0A1H7YLR9_9NOCA</name>
<dbReference type="Proteomes" id="UP000198677">
    <property type="component" value="Unassembled WGS sequence"/>
</dbReference>
<dbReference type="Gene3D" id="1.20.1720.10">
    <property type="entry name" value="Multidrug resistance protein D"/>
    <property type="match status" value="1"/>
</dbReference>
<dbReference type="Gene3D" id="1.20.1250.20">
    <property type="entry name" value="MFS general substrate transporter like domains"/>
    <property type="match status" value="1"/>
</dbReference>
<dbReference type="AlphaFoldDB" id="A0A1H7YLR9"/>
<feature type="transmembrane region" description="Helical" evidence="7">
    <location>
        <begin position="402"/>
        <end position="427"/>
    </location>
</feature>